<proteinExistence type="inferred from homology"/>
<sequence length="511" mass="56419">MNCSVEAFRAFLPFNTVVNWAHNVAANTTFQVPPGDLPYPVSPTGLRSLCAVEITVPSSSSSAYSFGLFLPNEWNDRFLAVGNGGVAGGINWLDMGAGVGYGFASMSTDTGHNSTDTDSCWALNEPEKIVDFGWRAMHGSVDLAKKVVKQYYKRAPKYSYYSGCSTGGRQGLRDAQLFPEDFDGILAGAPAWWTSRLQPWTVQLGLYNLPTNSKTHIPPELFPAVAAEVMRQCDGADGVVDGIISDPQSCQFRPQNLLCHPSERDQVAAKCLFPPQLITLHSIYNNYTDNGSFLFPTLELGSEAQWDVLIGDSEPNPLGYAWVQNFLLNDPNWNFWNYNSTILHLADKLQPGNCTANDFDMSLFASRGKVIMYHGLADGLIPPGSSTYFYEQVQKTMGQVDSWFRFFLVPGMQHCRGTAANAPWYFAGANQAGSINSYMYSVPSFSDAQHDALLALMAWVEQDTAPDRIIATKWVNDNPTLGVEAQRPICPYPKRATFNGRDITCPECWTC</sequence>
<evidence type="ECO:0000256" key="3">
    <source>
        <dbReference type="ARBA" id="ARBA00022723"/>
    </source>
</evidence>
<evidence type="ECO:0000256" key="6">
    <source>
        <dbReference type="ARBA" id="ARBA00022837"/>
    </source>
</evidence>
<keyword evidence="10" id="KW-1185">Reference proteome</keyword>
<comment type="similarity">
    <text evidence="1 8">Belongs to the tannase family.</text>
</comment>
<keyword evidence="5 8" id="KW-0378">Hydrolase</keyword>
<keyword evidence="7" id="KW-1015">Disulfide bond</keyword>
<evidence type="ECO:0000256" key="8">
    <source>
        <dbReference type="RuleBase" id="RU361238"/>
    </source>
</evidence>
<name>A0A6A7BV73_9PEZI</name>
<dbReference type="OrthoDB" id="3039123at2759"/>
<dbReference type="InterPro" id="IPR011118">
    <property type="entry name" value="Tannase/feruloyl_esterase"/>
</dbReference>
<evidence type="ECO:0000256" key="2">
    <source>
        <dbReference type="ARBA" id="ARBA00022487"/>
    </source>
</evidence>
<evidence type="ECO:0000256" key="5">
    <source>
        <dbReference type="ARBA" id="ARBA00022801"/>
    </source>
</evidence>
<keyword evidence="6" id="KW-0106">Calcium</keyword>
<dbReference type="AlphaFoldDB" id="A0A6A7BV73"/>
<dbReference type="Proteomes" id="UP000799421">
    <property type="component" value="Unassembled WGS sequence"/>
</dbReference>
<accession>A0A6A7BV73</accession>
<reference evidence="9" key="1">
    <citation type="journal article" date="2020" name="Stud. Mycol.">
        <title>101 Dothideomycetes genomes: a test case for predicting lifestyles and emergence of pathogens.</title>
        <authorList>
            <person name="Haridas S."/>
            <person name="Albert R."/>
            <person name="Binder M."/>
            <person name="Bloem J."/>
            <person name="Labutti K."/>
            <person name="Salamov A."/>
            <person name="Andreopoulos B."/>
            <person name="Baker S."/>
            <person name="Barry K."/>
            <person name="Bills G."/>
            <person name="Bluhm B."/>
            <person name="Cannon C."/>
            <person name="Castanera R."/>
            <person name="Culley D."/>
            <person name="Daum C."/>
            <person name="Ezra D."/>
            <person name="Gonzalez J."/>
            <person name="Henrissat B."/>
            <person name="Kuo A."/>
            <person name="Liang C."/>
            <person name="Lipzen A."/>
            <person name="Lutzoni F."/>
            <person name="Magnuson J."/>
            <person name="Mondo S."/>
            <person name="Nolan M."/>
            <person name="Ohm R."/>
            <person name="Pangilinan J."/>
            <person name="Park H.-J."/>
            <person name="Ramirez L."/>
            <person name="Alfaro M."/>
            <person name="Sun H."/>
            <person name="Tritt A."/>
            <person name="Yoshinaga Y."/>
            <person name="Zwiers L.-H."/>
            <person name="Turgeon B."/>
            <person name="Goodwin S."/>
            <person name="Spatafora J."/>
            <person name="Crous P."/>
            <person name="Grigoriev I."/>
        </authorList>
    </citation>
    <scope>NUCLEOTIDE SEQUENCE</scope>
    <source>
        <strain evidence="9">CBS 480.64</strain>
    </source>
</reference>
<dbReference type="GO" id="GO:0030600">
    <property type="term" value="F:feruloyl esterase activity"/>
    <property type="evidence" value="ECO:0007669"/>
    <property type="project" value="UniProtKB-ARBA"/>
</dbReference>
<evidence type="ECO:0000313" key="9">
    <source>
        <dbReference type="EMBL" id="KAF2859141.1"/>
    </source>
</evidence>
<evidence type="ECO:0000313" key="10">
    <source>
        <dbReference type="Proteomes" id="UP000799421"/>
    </source>
</evidence>
<evidence type="ECO:0000256" key="4">
    <source>
        <dbReference type="ARBA" id="ARBA00022729"/>
    </source>
</evidence>
<dbReference type="PANTHER" id="PTHR33938:SF2">
    <property type="entry name" value="CARBOXYLIC ESTER HYDROLASE"/>
    <property type="match status" value="1"/>
</dbReference>
<dbReference type="SUPFAM" id="SSF53474">
    <property type="entry name" value="alpha/beta-Hydrolases"/>
    <property type="match status" value="1"/>
</dbReference>
<keyword evidence="2" id="KW-0719">Serine esterase</keyword>
<dbReference type="EC" id="3.1.1.-" evidence="8"/>
<keyword evidence="4" id="KW-0732">Signal</keyword>
<protein>
    <recommendedName>
        <fullName evidence="8">Carboxylic ester hydrolase</fullName>
        <ecNumber evidence="8">3.1.1.-</ecNumber>
    </recommendedName>
</protein>
<dbReference type="GO" id="GO:0046872">
    <property type="term" value="F:metal ion binding"/>
    <property type="evidence" value="ECO:0007669"/>
    <property type="project" value="UniProtKB-KW"/>
</dbReference>
<evidence type="ECO:0000256" key="1">
    <source>
        <dbReference type="ARBA" id="ARBA00006249"/>
    </source>
</evidence>
<dbReference type="InterPro" id="IPR029058">
    <property type="entry name" value="AB_hydrolase_fold"/>
</dbReference>
<dbReference type="Pfam" id="PF07519">
    <property type="entry name" value="Tannase"/>
    <property type="match status" value="2"/>
</dbReference>
<evidence type="ECO:0000256" key="7">
    <source>
        <dbReference type="ARBA" id="ARBA00023157"/>
    </source>
</evidence>
<gene>
    <name evidence="9" type="ORF">K470DRAFT_282856</name>
</gene>
<dbReference type="EMBL" id="MU005997">
    <property type="protein sequence ID" value="KAF2859141.1"/>
    <property type="molecule type" value="Genomic_DNA"/>
</dbReference>
<dbReference type="PANTHER" id="PTHR33938">
    <property type="entry name" value="FERULOYL ESTERASE B-RELATED"/>
    <property type="match status" value="1"/>
</dbReference>
<keyword evidence="3" id="KW-0479">Metal-binding</keyword>
<organism evidence="9 10">
    <name type="scientific">Piedraia hortae CBS 480.64</name>
    <dbReference type="NCBI Taxonomy" id="1314780"/>
    <lineage>
        <taxon>Eukaryota</taxon>
        <taxon>Fungi</taxon>
        <taxon>Dikarya</taxon>
        <taxon>Ascomycota</taxon>
        <taxon>Pezizomycotina</taxon>
        <taxon>Dothideomycetes</taxon>
        <taxon>Dothideomycetidae</taxon>
        <taxon>Capnodiales</taxon>
        <taxon>Piedraiaceae</taxon>
        <taxon>Piedraia</taxon>
    </lineage>
</organism>